<comment type="caution">
    <text evidence="4">The sequence shown here is derived from an EMBL/GenBank/DDBJ whole genome shotgun (WGS) entry which is preliminary data.</text>
</comment>
<keyword evidence="5" id="KW-1185">Reference proteome</keyword>
<dbReference type="InterPro" id="IPR050595">
    <property type="entry name" value="Bact_response_regulator"/>
</dbReference>
<dbReference type="SMART" id="SM00448">
    <property type="entry name" value="REC"/>
    <property type="match status" value="1"/>
</dbReference>
<name>A0A5D0M9Q8_9BACT</name>
<feature type="modified residue" description="4-aspartylphosphate" evidence="2">
    <location>
        <position position="72"/>
    </location>
</feature>
<feature type="domain" description="Response regulatory" evidence="3">
    <location>
        <begin position="21"/>
        <end position="129"/>
    </location>
</feature>
<reference evidence="4" key="1">
    <citation type="submission" date="2019-08" db="EMBL/GenBank/DDBJ databases">
        <title>Genomic characterization of a novel candidate phylum (ARYD3) from a high temperature, high salinity tertiary oil reservoir in north central Oklahoma, USA.</title>
        <authorList>
            <person name="Youssef N.H."/>
            <person name="Yadav A."/>
            <person name="Elshahed M.S."/>
        </authorList>
    </citation>
    <scope>NUCLEOTIDE SEQUENCE [LARGE SCALE GENOMIC DNA]</scope>
    <source>
        <strain evidence="4">ARYD3</strain>
    </source>
</reference>
<dbReference type="InterPro" id="IPR001789">
    <property type="entry name" value="Sig_transdc_resp-reg_receiver"/>
</dbReference>
<dbReference type="SUPFAM" id="SSF52172">
    <property type="entry name" value="CheY-like"/>
    <property type="match status" value="1"/>
</dbReference>
<dbReference type="GO" id="GO:0000160">
    <property type="term" value="P:phosphorelay signal transduction system"/>
    <property type="evidence" value="ECO:0007669"/>
    <property type="project" value="InterPro"/>
</dbReference>
<organism evidence="4 5">
    <name type="scientific">Candidatus Mcinerneyibacterium aminivorans</name>
    <dbReference type="NCBI Taxonomy" id="2703815"/>
    <lineage>
        <taxon>Bacteria</taxon>
        <taxon>Candidatus Macinerneyibacteriota</taxon>
        <taxon>Candidatus Mcinerneyibacteria</taxon>
        <taxon>Candidatus Mcinerneyibacteriales</taxon>
        <taxon>Candidatus Mcinerneyibacteriaceae</taxon>
        <taxon>Candidatus Mcinerneyibacterium</taxon>
    </lineage>
</organism>
<dbReference type="InterPro" id="IPR011006">
    <property type="entry name" value="CheY-like_superfamily"/>
</dbReference>
<proteinExistence type="predicted"/>
<dbReference type="PANTHER" id="PTHR44591">
    <property type="entry name" value="STRESS RESPONSE REGULATOR PROTEIN 1"/>
    <property type="match status" value="1"/>
</dbReference>
<dbReference type="PANTHER" id="PTHR44591:SF3">
    <property type="entry name" value="RESPONSE REGULATORY DOMAIN-CONTAINING PROTEIN"/>
    <property type="match status" value="1"/>
</dbReference>
<dbReference type="Proteomes" id="UP000324143">
    <property type="component" value="Unassembled WGS sequence"/>
</dbReference>
<evidence type="ECO:0000259" key="3">
    <source>
        <dbReference type="PROSITE" id="PS50110"/>
    </source>
</evidence>
<dbReference type="PROSITE" id="PS50110">
    <property type="entry name" value="RESPONSE_REGULATORY"/>
    <property type="match status" value="1"/>
</dbReference>
<dbReference type="AlphaFoldDB" id="A0A5D0M9Q8"/>
<dbReference type="Gene3D" id="3.40.50.2300">
    <property type="match status" value="1"/>
</dbReference>
<keyword evidence="1 2" id="KW-0597">Phosphoprotein</keyword>
<dbReference type="Pfam" id="PF00072">
    <property type="entry name" value="Response_reg"/>
    <property type="match status" value="1"/>
</dbReference>
<protein>
    <submittedName>
        <fullName evidence="4">Response regulator</fullName>
    </submittedName>
</protein>
<dbReference type="EMBL" id="VSIX01000130">
    <property type="protein sequence ID" value="TYB30504.1"/>
    <property type="molecule type" value="Genomic_DNA"/>
</dbReference>
<gene>
    <name evidence="4" type="ORF">FXF47_08955</name>
</gene>
<accession>A0A5D0M9Q8</accession>
<evidence type="ECO:0000313" key="5">
    <source>
        <dbReference type="Proteomes" id="UP000324143"/>
    </source>
</evidence>
<sequence>MKIIDEFLNKVFSKRRNMKLNTFIADDNIYYLERLERIADSIDKIKLVGRARDGKEALTQIRKEKPELLIIDVEMPKMNGLELIKKLDYNPYIILCTGSFYHFDEIQDVDCLLKPVLKEEIEEKIEKIYNLYREKAIN</sequence>
<evidence type="ECO:0000256" key="1">
    <source>
        <dbReference type="ARBA" id="ARBA00022553"/>
    </source>
</evidence>
<evidence type="ECO:0000313" key="4">
    <source>
        <dbReference type="EMBL" id="TYB30504.1"/>
    </source>
</evidence>
<evidence type="ECO:0000256" key="2">
    <source>
        <dbReference type="PROSITE-ProRule" id="PRU00169"/>
    </source>
</evidence>